<feature type="compositionally biased region" description="Polar residues" evidence="7">
    <location>
        <begin position="472"/>
        <end position="501"/>
    </location>
</feature>
<feature type="region of interest" description="Disordered" evidence="7">
    <location>
        <begin position="232"/>
        <end position="662"/>
    </location>
</feature>
<keyword evidence="5" id="KW-0175">Coiled coil</keyword>
<dbReference type="GO" id="GO:0008017">
    <property type="term" value="F:microtubule binding"/>
    <property type="evidence" value="ECO:0007669"/>
    <property type="project" value="InterPro"/>
</dbReference>
<dbReference type="GO" id="GO:0007059">
    <property type="term" value="P:chromosome segregation"/>
    <property type="evidence" value="ECO:0007669"/>
    <property type="project" value="TreeGrafter"/>
</dbReference>
<evidence type="ECO:0000313" key="9">
    <source>
        <dbReference type="EMBL" id="KAE9971884.1"/>
    </source>
</evidence>
<dbReference type="EMBL" id="WNWS01000285">
    <property type="protein sequence ID" value="KAE9971884.1"/>
    <property type="molecule type" value="Genomic_DNA"/>
</dbReference>
<keyword evidence="3" id="KW-0963">Cytoplasm</keyword>
<feature type="compositionally biased region" description="Low complexity" evidence="7">
    <location>
        <begin position="254"/>
        <end position="266"/>
    </location>
</feature>
<organism evidence="9 10">
    <name type="scientific">Venturia inaequalis</name>
    <name type="common">Apple scab fungus</name>
    <dbReference type="NCBI Taxonomy" id="5025"/>
    <lineage>
        <taxon>Eukaryota</taxon>
        <taxon>Fungi</taxon>
        <taxon>Dikarya</taxon>
        <taxon>Ascomycota</taxon>
        <taxon>Pezizomycotina</taxon>
        <taxon>Dothideomycetes</taxon>
        <taxon>Pleosporomycetidae</taxon>
        <taxon>Venturiales</taxon>
        <taxon>Venturiaceae</taxon>
        <taxon>Venturia</taxon>
    </lineage>
</organism>
<keyword evidence="4" id="KW-0493">Microtubule</keyword>
<accession>A0A8H3UNH2</accession>
<dbReference type="GO" id="GO:0007020">
    <property type="term" value="P:microtubule nucleation"/>
    <property type="evidence" value="ECO:0007669"/>
    <property type="project" value="TreeGrafter"/>
</dbReference>
<feature type="region of interest" description="Disordered" evidence="7">
    <location>
        <begin position="70"/>
        <end position="99"/>
    </location>
</feature>
<comment type="subcellular location">
    <subcellularLocation>
        <location evidence="1">Cytoplasm</location>
        <location evidence="1">Cytoskeleton</location>
    </subcellularLocation>
</comment>
<dbReference type="InterPro" id="IPR006964">
    <property type="entry name" value="NUDE_dom"/>
</dbReference>
<dbReference type="InterPro" id="IPR033494">
    <property type="entry name" value="NUDE"/>
</dbReference>
<dbReference type="PANTHER" id="PTHR10921:SF1">
    <property type="entry name" value="NUCLEAR DISTRIBUTION PROTEIN NUDE HOMOLOG"/>
    <property type="match status" value="1"/>
</dbReference>
<dbReference type="Proteomes" id="UP000447873">
    <property type="component" value="Unassembled WGS sequence"/>
</dbReference>
<dbReference type="Pfam" id="PF04880">
    <property type="entry name" value="NUDE_C"/>
    <property type="match status" value="1"/>
</dbReference>
<dbReference type="GO" id="GO:0051642">
    <property type="term" value="P:centrosome localization"/>
    <property type="evidence" value="ECO:0007669"/>
    <property type="project" value="TreeGrafter"/>
</dbReference>
<gene>
    <name evidence="9" type="ORF">EG328_005312</name>
</gene>
<evidence type="ECO:0000256" key="6">
    <source>
        <dbReference type="ARBA" id="ARBA00023212"/>
    </source>
</evidence>
<feature type="compositionally biased region" description="Polar residues" evidence="7">
    <location>
        <begin position="339"/>
        <end position="348"/>
    </location>
</feature>
<dbReference type="PANTHER" id="PTHR10921">
    <property type="entry name" value="NUCLEAR DISTRIBUTION PROTEIN NUDE HOMOLOG 1"/>
    <property type="match status" value="1"/>
</dbReference>
<dbReference type="AlphaFoldDB" id="A0A8H3UNH2"/>
<evidence type="ECO:0000313" key="10">
    <source>
        <dbReference type="Proteomes" id="UP000447873"/>
    </source>
</evidence>
<dbReference type="Gene3D" id="6.10.250.1080">
    <property type="match status" value="1"/>
</dbReference>
<feature type="region of interest" description="Disordered" evidence="7">
    <location>
        <begin position="1"/>
        <end position="53"/>
    </location>
</feature>
<dbReference type="GO" id="GO:0005871">
    <property type="term" value="C:kinesin complex"/>
    <property type="evidence" value="ECO:0007669"/>
    <property type="project" value="TreeGrafter"/>
</dbReference>
<dbReference type="GO" id="GO:0047496">
    <property type="term" value="P:vesicle transport along microtubule"/>
    <property type="evidence" value="ECO:0007669"/>
    <property type="project" value="TreeGrafter"/>
</dbReference>
<proteinExistence type="inferred from homology"/>
<feature type="compositionally biased region" description="Polar residues" evidence="7">
    <location>
        <begin position="517"/>
        <end position="535"/>
    </location>
</feature>
<sequence length="662" mass="72277">MPSAQEPSHQQPTHQGYNPATFPRNSQTPTEDTVNMLESARSSPAPPKNVSVEEELEYYRSQYESLEAELNEFQSSSRELEEALEKDLEASEKDQRKQREKIEALEFEVEEWKAKYRQLKTESNNAQNTLQKEITSLRDANRTYQLKLRDKEVENDDFERQARHKDSSIDDLESKYNVSIERGVLLEEEIRLNELERQELRIETQRQRDDLANLQIEAEITQRRLQEAEATIERLHTRKPTPLDTESLRPPSPASEGSASVSSPTVSTPPPGPKSNASTVQTTPPSPPLSDASAKARRVFITPAKQRAAEPSQTPLGAPPARAGPSTIRPPRHSRGGSVATTFSSSTRGPRPSFSAPTPVSKPMPRFSSRSGISNNDRPRTDSLYHMRDLKSKAAKLGERVHRMHSKLPAPTTTPPRASPRSVTMGSVMPSSVTMRSSRKRSSHSTATSVDQPVSRLSFGVSTRGSGPPTDSRPSSRASGTSGMNRPPSRTSLARPPSQNGMARPSSRASNIARPPTRTSTGIPTSGNPRPSSQLGYYPHSESLRRPRSSMSGSFAISGGENRSGTPGPRMGHGHSQSVSGMHSFTSASTSVTSDEEGSLVTPVARRTTLDKGVSAIPLPASGLPRRQSGPPRRESGLEGGGGDMLPPASRNRKLSEVGETF</sequence>
<name>A0A8H3UNH2_VENIN</name>
<feature type="compositionally biased region" description="Polar residues" evidence="7">
    <location>
        <begin position="1"/>
        <end position="33"/>
    </location>
</feature>
<evidence type="ECO:0000256" key="3">
    <source>
        <dbReference type="ARBA" id="ARBA00022490"/>
    </source>
</evidence>
<dbReference type="GO" id="GO:0000132">
    <property type="term" value="P:establishment of mitotic spindle orientation"/>
    <property type="evidence" value="ECO:0007669"/>
    <property type="project" value="TreeGrafter"/>
</dbReference>
<protein>
    <recommendedName>
        <fullName evidence="8">NUDE domain-containing protein</fullName>
    </recommendedName>
</protein>
<dbReference type="GO" id="GO:0000776">
    <property type="term" value="C:kinetochore"/>
    <property type="evidence" value="ECO:0007669"/>
    <property type="project" value="TreeGrafter"/>
</dbReference>
<feature type="compositionally biased region" description="Polar residues" evidence="7">
    <location>
        <begin position="575"/>
        <end position="593"/>
    </location>
</feature>
<keyword evidence="6" id="KW-0206">Cytoskeleton</keyword>
<feature type="compositionally biased region" description="Basic and acidic residues" evidence="7">
    <location>
        <begin position="78"/>
        <end position="99"/>
    </location>
</feature>
<feature type="domain" description="NUDE" evidence="8">
    <location>
        <begin position="168"/>
        <end position="341"/>
    </location>
</feature>
<comment type="caution">
    <text evidence="9">The sequence shown here is derived from an EMBL/GenBank/DDBJ whole genome shotgun (WGS) entry which is preliminary data.</text>
</comment>
<dbReference type="GO" id="GO:0005874">
    <property type="term" value="C:microtubule"/>
    <property type="evidence" value="ECO:0007669"/>
    <property type="project" value="UniProtKB-KW"/>
</dbReference>
<evidence type="ECO:0000256" key="1">
    <source>
        <dbReference type="ARBA" id="ARBA00004245"/>
    </source>
</evidence>
<feature type="compositionally biased region" description="Polar residues" evidence="7">
    <location>
        <begin position="549"/>
        <end position="565"/>
    </location>
</feature>
<evidence type="ECO:0000259" key="8">
    <source>
        <dbReference type="Pfam" id="PF04880"/>
    </source>
</evidence>
<comment type="similarity">
    <text evidence="2">Belongs to the nudE family.</text>
</comment>
<evidence type="ECO:0000256" key="4">
    <source>
        <dbReference type="ARBA" id="ARBA00022701"/>
    </source>
</evidence>
<evidence type="ECO:0000256" key="5">
    <source>
        <dbReference type="ARBA" id="ARBA00023054"/>
    </source>
</evidence>
<feature type="compositionally biased region" description="Basic and acidic residues" evidence="7">
    <location>
        <begin position="377"/>
        <end position="401"/>
    </location>
</feature>
<reference evidence="9 10" key="1">
    <citation type="submission" date="2018-12" db="EMBL/GenBank/DDBJ databases">
        <title>Venturia inaequalis Genome Resource.</title>
        <authorList>
            <person name="Lichtner F.J."/>
        </authorList>
    </citation>
    <scope>NUCLEOTIDE SEQUENCE [LARGE SCALE GENOMIC DNA]</scope>
    <source>
        <strain evidence="9 10">120213</strain>
    </source>
</reference>
<evidence type="ECO:0000256" key="7">
    <source>
        <dbReference type="SAM" id="MobiDB-lite"/>
    </source>
</evidence>
<evidence type="ECO:0000256" key="2">
    <source>
        <dbReference type="ARBA" id="ARBA00007429"/>
    </source>
</evidence>